<feature type="compositionally biased region" description="Low complexity" evidence="1">
    <location>
        <begin position="2051"/>
        <end position="2062"/>
    </location>
</feature>
<feature type="region of interest" description="Disordered" evidence="1">
    <location>
        <begin position="1415"/>
        <end position="1462"/>
    </location>
</feature>
<evidence type="ECO:0000256" key="2">
    <source>
        <dbReference type="SAM" id="Phobius"/>
    </source>
</evidence>
<keyword evidence="4" id="KW-1185">Reference proteome</keyword>
<feature type="region of interest" description="Disordered" evidence="1">
    <location>
        <begin position="693"/>
        <end position="718"/>
    </location>
</feature>
<dbReference type="InterPro" id="IPR050697">
    <property type="entry name" value="Adenylyl/Guanylyl_Cyclase_3/4"/>
</dbReference>
<feature type="region of interest" description="Disordered" evidence="1">
    <location>
        <begin position="852"/>
        <end position="879"/>
    </location>
</feature>
<evidence type="ECO:0000256" key="1">
    <source>
        <dbReference type="SAM" id="MobiDB-lite"/>
    </source>
</evidence>
<feature type="region of interest" description="Disordered" evidence="1">
    <location>
        <begin position="2009"/>
        <end position="2129"/>
    </location>
</feature>
<dbReference type="InterPro" id="IPR029787">
    <property type="entry name" value="Nucleotide_cyclase"/>
</dbReference>
<reference evidence="3" key="1">
    <citation type="journal article" date="2020" name="bioRxiv">
        <title>Comparative genomics of Chlamydomonas.</title>
        <authorList>
            <person name="Craig R.J."/>
            <person name="Hasan A.R."/>
            <person name="Ness R.W."/>
            <person name="Keightley P.D."/>
        </authorList>
    </citation>
    <scope>NUCLEOTIDE SEQUENCE</scope>
    <source>
        <strain evidence="3">CCAP 11/70</strain>
    </source>
</reference>
<feature type="region of interest" description="Disordered" evidence="1">
    <location>
        <begin position="455"/>
        <end position="494"/>
    </location>
</feature>
<feature type="region of interest" description="Disordered" evidence="1">
    <location>
        <begin position="1483"/>
        <end position="1519"/>
    </location>
</feature>
<name>A0A835XQ27_9CHLO</name>
<feature type="compositionally biased region" description="Gly residues" evidence="1">
    <location>
        <begin position="2036"/>
        <end position="2045"/>
    </location>
</feature>
<evidence type="ECO:0000313" key="4">
    <source>
        <dbReference type="Proteomes" id="UP000612055"/>
    </source>
</evidence>
<accession>A0A835XQ27</accession>
<feature type="compositionally biased region" description="Low complexity" evidence="1">
    <location>
        <begin position="2015"/>
        <end position="2035"/>
    </location>
</feature>
<feature type="region of interest" description="Disordered" evidence="1">
    <location>
        <begin position="1949"/>
        <end position="1968"/>
    </location>
</feature>
<feature type="compositionally biased region" description="Pro residues" evidence="1">
    <location>
        <begin position="459"/>
        <end position="476"/>
    </location>
</feature>
<dbReference type="PANTHER" id="PTHR43081">
    <property type="entry name" value="ADENYLATE CYCLASE, TERMINAL-DIFFERENTIATION SPECIFIC-RELATED"/>
    <property type="match status" value="1"/>
</dbReference>
<evidence type="ECO:0008006" key="5">
    <source>
        <dbReference type="Google" id="ProtNLM"/>
    </source>
</evidence>
<dbReference type="SUPFAM" id="SSF55073">
    <property type="entry name" value="Nucleotide cyclase"/>
    <property type="match status" value="1"/>
</dbReference>
<dbReference type="EMBL" id="JAEHOE010000095">
    <property type="protein sequence ID" value="KAG2487560.1"/>
    <property type="molecule type" value="Genomic_DNA"/>
</dbReference>
<keyword evidence="2" id="KW-1133">Transmembrane helix</keyword>
<keyword evidence="2" id="KW-0812">Transmembrane</keyword>
<dbReference type="Gene3D" id="3.30.70.1230">
    <property type="entry name" value="Nucleotide cyclase"/>
    <property type="match status" value="2"/>
</dbReference>
<proteinExistence type="predicted"/>
<organism evidence="3 4">
    <name type="scientific">Edaphochlamys debaryana</name>
    <dbReference type="NCBI Taxonomy" id="47281"/>
    <lineage>
        <taxon>Eukaryota</taxon>
        <taxon>Viridiplantae</taxon>
        <taxon>Chlorophyta</taxon>
        <taxon>core chlorophytes</taxon>
        <taxon>Chlorophyceae</taxon>
        <taxon>CS clade</taxon>
        <taxon>Chlamydomonadales</taxon>
        <taxon>Chlamydomonadales incertae sedis</taxon>
        <taxon>Edaphochlamys</taxon>
    </lineage>
</organism>
<dbReference type="Proteomes" id="UP000612055">
    <property type="component" value="Unassembled WGS sequence"/>
</dbReference>
<feature type="compositionally biased region" description="Low complexity" evidence="1">
    <location>
        <begin position="1503"/>
        <end position="1519"/>
    </location>
</feature>
<feature type="compositionally biased region" description="Low complexity" evidence="1">
    <location>
        <begin position="1415"/>
        <end position="1444"/>
    </location>
</feature>
<feature type="region of interest" description="Disordered" evidence="1">
    <location>
        <begin position="1754"/>
        <end position="1864"/>
    </location>
</feature>
<gene>
    <name evidence="3" type="ORF">HYH03_013839</name>
</gene>
<feature type="compositionally biased region" description="Gly residues" evidence="1">
    <location>
        <begin position="1852"/>
        <end position="1864"/>
    </location>
</feature>
<feature type="compositionally biased region" description="Polar residues" evidence="1">
    <location>
        <begin position="2157"/>
        <end position="2169"/>
    </location>
</feature>
<keyword evidence="2" id="KW-0472">Membrane</keyword>
<evidence type="ECO:0000313" key="3">
    <source>
        <dbReference type="EMBL" id="KAG2487560.1"/>
    </source>
</evidence>
<dbReference type="OrthoDB" id="542421at2759"/>
<feature type="compositionally biased region" description="Low complexity" evidence="1">
    <location>
        <begin position="1765"/>
        <end position="1803"/>
    </location>
</feature>
<feature type="region of interest" description="Disordered" evidence="1">
    <location>
        <begin position="2148"/>
        <end position="2181"/>
    </location>
</feature>
<feature type="compositionally biased region" description="Low complexity" evidence="1">
    <location>
        <begin position="693"/>
        <end position="715"/>
    </location>
</feature>
<feature type="compositionally biased region" description="Polar residues" evidence="1">
    <location>
        <begin position="1804"/>
        <end position="1820"/>
    </location>
</feature>
<feature type="compositionally biased region" description="Gly residues" evidence="1">
    <location>
        <begin position="2063"/>
        <end position="2076"/>
    </location>
</feature>
<feature type="transmembrane region" description="Helical" evidence="2">
    <location>
        <begin position="501"/>
        <end position="522"/>
    </location>
</feature>
<dbReference type="SUPFAM" id="SSF53850">
    <property type="entry name" value="Periplasmic binding protein-like II"/>
    <property type="match status" value="1"/>
</dbReference>
<dbReference type="Gene3D" id="3.40.190.10">
    <property type="entry name" value="Periplasmic binding protein-like II"/>
    <property type="match status" value="1"/>
</dbReference>
<dbReference type="PANTHER" id="PTHR43081:SF1">
    <property type="entry name" value="ADENYLATE CYCLASE, TERMINAL-DIFFERENTIATION SPECIFIC"/>
    <property type="match status" value="1"/>
</dbReference>
<protein>
    <recommendedName>
        <fullName evidence="5">Guanylate cyclase domain-containing protein</fullName>
    </recommendedName>
</protein>
<feature type="compositionally biased region" description="Low complexity" evidence="1">
    <location>
        <begin position="2077"/>
        <end position="2088"/>
    </location>
</feature>
<comment type="caution">
    <text evidence="3">The sequence shown here is derived from an EMBL/GenBank/DDBJ whole genome shotgun (WGS) entry which is preliminary data.</text>
</comment>
<feature type="compositionally biased region" description="Polar residues" evidence="1">
    <location>
        <begin position="864"/>
        <end position="874"/>
    </location>
</feature>
<sequence length="2268" mass="229673">MARRSNDSFARPTGITVDYQIYDFVTYTEMRPGLLLDPNAPSASSGYDVLLTSTSALGDVASIPGKLPDLSGLLRLEGMVDGDLGNFRTNGIMYDGAVRAVPLAQSALLLLYDREVFAADNVTVPQTWDEAADLAERYHGRDNRAGICALTVGCRAESFLLRAILGSYVQSQGSGHGVFWDPSTLEPLVRNEAMERALMIFLRLRAAGPTESDAPLCRPTSFIRGQCFMAIASGEVFKSGSVGAKELRAMRGRMGFAPLPGSDRVLDRSTGSLVPCDEARCPHAFGTTAEGVPVNRPVALTSLVLLVNGLAPFTDQFFGYQLAAYLASPAVIGIEGLLLADNELLPVRAEDMAPSTLPAWAEAGYDGNDTLGFLDAWQQVVTSRNINGDLRIHYAQNVTNALTWAATALLDLGLAPSDPTLPGTVAAVTHGLNRLLGEVVDAIGGAEAFGAEYRRSLPWTPPPPPAPGDPRAPLPPGSSVLFPDGSAGNGGGGGGGTQRTLAAFISACGGALLLAAVLAFVLRRRARRRGLAARLRGGAVKAPGAGSGTTLCCTDIENSTAYWEELSEAMNVALDVHHGTVRRLLAEHGGYECLTEGDSFVAAFHTACSALDFCMELQKALLEAPWPQELLAFRPAPRSGQAEGGEEEAFAQEVVATRVTAGFSRTSAGSVPSRWLKRNRSVLGPAASFGSAFAAPGLEEPQPQSQLQLQAQRSSNTSSDVALGTLSAVGTGMNTSLTGPAVTVVGRATETGATAPGSMEPLWKLEEVKRRASDYGAVTGAGRYFAGGGDSHETSASMRVDTPSLLQYGRPSYGRMTSSVLTASEAAAAIASPYRDMGPLSRSLRVGPLAPHGPYPSHPEDATHLSNFRPSNYASVPPSPLGPPHPVVFHAHVPTASQSISGAPQHGYASFAECLTSPSGPIVPSSASQSGSVSTVCPAALRSRSLVVPPTPDRNSPAGAGVGISVLGLAAGGAGTGPGGVWPYGRYAAERYGSSRGWNSGSTASTALAAPPSAMSSSLAAAHAQADAAAAANAAAHAHASMATSPPLNPALNPLQLQQQLGSSLPRGLHRLRRQSHADALLANTHDTATLEPALEGSHEGGDEAADVFDEPGPGFGPGFGPGLAPMLPSFRRGSSLPPLPASMMGQSRRFDAVSEVEPAVEAGVCEGIETWHHLNENPSVSMPFSIHHSRSHNTAGASGVLGLSMAGPIAGLAAAALPSEPYTDRPSGHLPSSSYLHHMGLGLPAFGMQPPYFPSRSGRSSFGARSSFNTRSSFARSSFARSSFNAHGSFARSSFARSSFGGGRSTGIRNLVETLQRAVNEAARMRPSDSKRHALTFTGGWGSPPPGLHIEPNFTVAADTGGGGGGGGGGAAGPGPMVGGGWTVAALLRAQWSSHQPLNAATAAAALAAAEPAAGAPASGGNAVEGPRSGPVSGPVSGPTSGGFRTLSGPPGPYSGPRTASSAAVAGPFLTLNALRHAAAASALGPDDGPNSSGTHAGGGTPATPGGPAALSTPTAAAVSTPTAAEKAGSSAAAAASVVAFRGLRVRAGLSCGVQSETDIVRDTHNGRTQYSGTCMRVARLVSDAALGGMVLLSECAKDQLEAEAAEWQGLVRRHAPITLWMGLHRLAPDLAPVHLYQVMLESLIARLALLQRPLRTIGPERPLAGVLPAPAFLGAAARICISGAATLLAWDAKVVTEALELFHGVLLEELRRYEGRVYVLEGAQGLLGGGGGGKGACPASCKDACGAGVGVSSGAGPRPFKNPSSGLLGSSRLRPSSGGDSRTAPPASASAAVPSGTASVSITTSGGDRPTWTLNTARIPSGSGERTLSVVGRSISPTPDAPGRTPRQGATGGGGGGEKGCGRPGVMTVVFDSVDAAATWLLRVLDTMPLLDWPIELLEHPLCEPMDLELLPSGGPGGATPSTPTGALSLAASAAATAAAAAAAASRGGAPSNLNTNPGAVKRGPTVLVGRSSLRDLFTGTAKTGLRRAITAAPRTMIRQIHTPASLSAGGCSEADGSHAGAAGSGSRPATGPGMTGPAGGSGSSRTEPGSSVAGAAAGAGATGAGRTGTGTGTPRGTPRGSPATRMSLGPSSEGSVSLGPISGPGMGPAGAGSAGPSSAPSLRLAEPPPAHVAVTLELAAAPAPAALDPPSATELGTGSGTRSPSLGTAADSSPVPPPRWYGFGCGGRRLSFSGLRASGVLSWGDLNAQLPPPGSLTGHLVYRGKAWSALGKLQAKARVGQVVTNSSTLAQLHPDAAALVVEVDK</sequence>
<feature type="compositionally biased region" description="Gly residues" evidence="1">
    <location>
        <begin position="2105"/>
        <end position="2116"/>
    </location>
</feature>